<feature type="compositionally biased region" description="Acidic residues" evidence="2">
    <location>
        <begin position="74"/>
        <end position="95"/>
    </location>
</feature>
<name>A0A2R6XWD9_MARPO</name>
<feature type="coiled-coil region" evidence="1">
    <location>
        <begin position="311"/>
        <end position="373"/>
    </location>
</feature>
<keyword evidence="4" id="KW-1185">Reference proteome</keyword>
<keyword evidence="1" id="KW-0175">Coiled coil</keyword>
<feature type="compositionally biased region" description="Basic residues" evidence="2">
    <location>
        <begin position="125"/>
        <end position="135"/>
    </location>
</feature>
<evidence type="ECO:0000256" key="2">
    <source>
        <dbReference type="SAM" id="MobiDB-lite"/>
    </source>
</evidence>
<gene>
    <name evidence="3" type="ORF">MARPO_0001s0372</name>
</gene>
<accession>A0A2R6XWD9</accession>
<dbReference type="EMBL" id="KZ772673">
    <property type="protein sequence ID" value="PTQ50392.1"/>
    <property type="molecule type" value="Genomic_DNA"/>
</dbReference>
<protein>
    <submittedName>
        <fullName evidence="3">Uncharacterized protein</fullName>
    </submittedName>
</protein>
<feature type="compositionally biased region" description="Basic and acidic residues" evidence="2">
    <location>
        <begin position="96"/>
        <end position="112"/>
    </location>
</feature>
<reference evidence="4" key="1">
    <citation type="journal article" date="2017" name="Cell">
        <title>Insights into land plant evolution garnered from the Marchantia polymorpha genome.</title>
        <authorList>
            <person name="Bowman J.L."/>
            <person name="Kohchi T."/>
            <person name="Yamato K.T."/>
            <person name="Jenkins J."/>
            <person name="Shu S."/>
            <person name="Ishizaki K."/>
            <person name="Yamaoka S."/>
            <person name="Nishihama R."/>
            <person name="Nakamura Y."/>
            <person name="Berger F."/>
            <person name="Adam C."/>
            <person name="Aki S.S."/>
            <person name="Althoff F."/>
            <person name="Araki T."/>
            <person name="Arteaga-Vazquez M.A."/>
            <person name="Balasubrmanian S."/>
            <person name="Barry K."/>
            <person name="Bauer D."/>
            <person name="Boehm C.R."/>
            <person name="Briginshaw L."/>
            <person name="Caballero-Perez J."/>
            <person name="Catarino B."/>
            <person name="Chen F."/>
            <person name="Chiyoda S."/>
            <person name="Chovatia M."/>
            <person name="Davies K.M."/>
            <person name="Delmans M."/>
            <person name="Demura T."/>
            <person name="Dierschke T."/>
            <person name="Dolan L."/>
            <person name="Dorantes-Acosta A.E."/>
            <person name="Eklund D.M."/>
            <person name="Florent S.N."/>
            <person name="Flores-Sandoval E."/>
            <person name="Fujiyama A."/>
            <person name="Fukuzawa H."/>
            <person name="Galik B."/>
            <person name="Grimanelli D."/>
            <person name="Grimwood J."/>
            <person name="Grossniklaus U."/>
            <person name="Hamada T."/>
            <person name="Haseloff J."/>
            <person name="Hetherington A.J."/>
            <person name="Higo A."/>
            <person name="Hirakawa Y."/>
            <person name="Hundley H.N."/>
            <person name="Ikeda Y."/>
            <person name="Inoue K."/>
            <person name="Inoue S.I."/>
            <person name="Ishida S."/>
            <person name="Jia Q."/>
            <person name="Kakita M."/>
            <person name="Kanazawa T."/>
            <person name="Kawai Y."/>
            <person name="Kawashima T."/>
            <person name="Kennedy M."/>
            <person name="Kinose K."/>
            <person name="Kinoshita T."/>
            <person name="Kohara Y."/>
            <person name="Koide E."/>
            <person name="Komatsu K."/>
            <person name="Kopischke S."/>
            <person name="Kubo M."/>
            <person name="Kyozuka J."/>
            <person name="Lagercrantz U."/>
            <person name="Lin S.S."/>
            <person name="Lindquist E."/>
            <person name="Lipzen A.M."/>
            <person name="Lu C.W."/>
            <person name="De Luna E."/>
            <person name="Martienssen R.A."/>
            <person name="Minamino N."/>
            <person name="Mizutani M."/>
            <person name="Mizutani M."/>
            <person name="Mochizuki N."/>
            <person name="Monte I."/>
            <person name="Mosher R."/>
            <person name="Nagasaki H."/>
            <person name="Nakagami H."/>
            <person name="Naramoto S."/>
            <person name="Nishitani K."/>
            <person name="Ohtani M."/>
            <person name="Okamoto T."/>
            <person name="Okumura M."/>
            <person name="Phillips J."/>
            <person name="Pollak B."/>
            <person name="Reinders A."/>
            <person name="Rovekamp M."/>
            <person name="Sano R."/>
            <person name="Sawa S."/>
            <person name="Schmid M.W."/>
            <person name="Shirakawa M."/>
            <person name="Solano R."/>
            <person name="Spunde A."/>
            <person name="Suetsugu N."/>
            <person name="Sugano S."/>
            <person name="Sugiyama A."/>
            <person name="Sun R."/>
            <person name="Suzuki Y."/>
            <person name="Takenaka M."/>
            <person name="Takezawa D."/>
            <person name="Tomogane H."/>
            <person name="Tsuzuki M."/>
            <person name="Ueda T."/>
            <person name="Umeda M."/>
            <person name="Ward J.M."/>
            <person name="Watanabe Y."/>
            <person name="Yazaki K."/>
            <person name="Yokoyama R."/>
            <person name="Yoshitake Y."/>
            <person name="Yotsui I."/>
            <person name="Zachgo S."/>
            <person name="Schmutz J."/>
        </authorList>
    </citation>
    <scope>NUCLEOTIDE SEQUENCE [LARGE SCALE GENOMIC DNA]</scope>
    <source>
        <strain evidence="4">Tak-1</strain>
    </source>
</reference>
<evidence type="ECO:0000256" key="1">
    <source>
        <dbReference type="SAM" id="Coils"/>
    </source>
</evidence>
<organism evidence="3 4">
    <name type="scientific">Marchantia polymorpha</name>
    <name type="common">Common liverwort</name>
    <name type="synonym">Marchantia aquatica</name>
    <dbReference type="NCBI Taxonomy" id="3197"/>
    <lineage>
        <taxon>Eukaryota</taxon>
        <taxon>Viridiplantae</taxon>
        <taxon>Streptophyta</taxon>
        <taxon>Embryophyta</taxon>
        <taxon>Marchantiophyta</taxon>
        <taxon>Marchantiopsida</taxon>
        <taxon>Marchantiidae</taxon>
        <taxon>Marchantiales</taxon>
        <taxon>Marchantiaceae</taxon>
        <taxon>Marchantia</taxon>
    </lineage>
</organism>
<evidence type="ECO:0000313" key="4">
    <source>
        <dbReference type="Proteomes" id="UP000244005"/>
    </source>
</evidence>
<evidence type="ECO:0000313" key="3">
    <source>
        <dbReference type="EMBL" id="PTQ50392.1"/>
    </source>
</evidence>
<feature type="region of interest" description="Disordered" evidence="2">
    <location>
        <begin position="38"/>
        <end position="170"/>
    </location>
</feature>
<dbReference type="Gramene" id="Mp1g20350.2">
    <property type="protein sequence ID" value="Mp1g20350.2.cds1"/>
    <property type="gene ID" value="Mp1g20350"/>
</dbReference>
<sequence length="414" mass="45923">MHSLLSMNKKTTTCAGPLMCYLTARSACEQQIALAIPPPAAFDESEPESDRGAGPRRRRRKRRKRRASEHYTSDEDEGEDGDGDEDEDEDEEGGVEEDHCGSDGDAGRKKASTESAQPRTPLRPPWHRSALHPKAARASPPAPAPAPARATPPGRSGRSADKVSTPPADVSRVKLFRSAMTEKRADLHKKLNDLLKDSLEQDDVYTEMLGEWEVTLKELEAWRAVGLASGAANPADLQASLSQPACRAQVEELRRFQQLGQELLCAGDFGEMAAALRHRLNCEEQATKLYKEEQQYAAQCLKAQLHAESVAEAATLEIKALRAEVQELKARGYGNAVTEQFPKEQIDKLRARLEEAILQKEVLVAERDKLLEDLRVPRPLSMVSHPRAFVVSPTLLLPSNFRVKEEYIQTRHSA</sequence>
<proteinExistence type="predicted"/>
<dbReference type="Proteomes" id="UP000244005">
    <property type="component" value="Unassembled WGS sequence"/>
</dbReference>
<dbReference type="AlphaFoldDB" id="A0A2R6XWD9"/>
<feature type="compositionally biased region" description="Basic residues" evidence="2">
    <location>
        <begin position="54"/>
        <end position="67"/>
    </location>
</feature>